<evidence type="ECO:0000313" key="3">
    <source>
        <dbReference type="Proteomes" id="UP000284379"/>
    </source>
</evidence>
<comment type="caution">
    <text evidence="2">The sequence shown here is derived from an EMBL/GenBank/DDBJ whole genome shotgun (WGS) entry which is preliminary data.</text>
</comment>
<name>A0A413VVX6_9BACE</name>
<feature type="signal peptide" evidence="1">
    <location>
        <begin position="1"/>
        <end position="22"/>
    </location>
</feature>
<dbReference type="EMBL" id="QSGO01000002">
    <property type="protein sequence ID" value="RHB37698.1"/>
    <property type="molecule type" value="Genomic_DNA"/>
</dbReference>
<evidence type="ECO:0000256" key="1">
    <source>
        <dbReference type="SAM" id="SignalP"/>
    </source>
</evidence>
<dbReference type="Pfam" id="PF16436">
    <property type="entry name" value="DUF5033"/>
    <property type="match status" value="1"/>
</dbReference>
<keyword evidence="1" id="KW-0732">Signal</keyword>
<gene>
    <name evidence="2" type="ORF">DW888_03780</name>
</gene>
<dbReference type="InterPro" id="IPR032214">
    <property type="entry name" value="DUF5033"/>
</dbReference>
<reference evidence="2 3" key="1">
    <citation type="submission" date="2018-08" db="EMBL/GenBank/DDBJ databases">
        <title>A genome reference for cultivated species of the human gut microbiota.</title>
        <authorList>
            <person name="Zou Y."/>
            <person name="Xue W."/>
            <person name="Luo G."/>
        </authorList>
    </citation>
    <scope>NUCLEOTIDE SEQUENCE [LARGE SCALE GENOMIC DNA]</scope>
    <source>
        <strain evidence="2 3">AM40-30BH</strain>
    </source>
</reference>
<organism evidence="2 3">
    <name type="scientific">Bacteroides nordii</name>
    <dbReference type="NCBI Taxonomy" id="291645"/>
    <lineage>
        <taxon>Bacteria</taxon>
        <taxon>Pseudomonadati</taxon>
        <taxon>Bacteroidota</taxon>
        <taxon>Bacteroidia</taxon>
        <taxon>Bacteroidales</taxon>
        <taxon>Bacteroidaceae</taxon>
        <taxon>Bacteroides</taxon>
    </lineage>
</organism>
<feature type="chain" id="PRO_5019290492" evidence="1">
    <location>
        <begin position="23"/>
        <end position="206"/>
    </location>
</feature>
<dbReference type="RefSeq" id="WP_002559415.1">
    <property type="nucleotide sequence ID" value="NZ_CABJFV010000002.1"/>
</dbReference>
<accession>A0A413VVX6</accession>
<proteinExistence type="predicted"/>
<dbReference type="AlphaFoldDB" id="A0A413VVX6"/>
<protein>
    <submittedName>
        <fullName evidence="2">DUF5033 domain-containing protein</fullName>
    </submittedName>
</protein>
<dbReference type="PROSITE" id="PS51257">
    <property type="entry name" value="PROKAR_LIPOPROTEIN"/>
    <property type="match status" value="1"/>
</dbReference>
<dbReference type="Proteomes" id="UP000284379">
    <property type="component" value="Unassembled WGS sequence"/>
</dbReference>
<evidence type="ECO:0000313" key="2">
    <source>
        <dbReference type="EMBL" id="RHB37698.1"/>
    </source>
</evidence>
<sequence length="206" mass="23127">MKTIYSFIVIALVFGFTSCTSADNDIVEQTSLFESVRSAYGVENVTYSITGADNIPSVSTEDMRNVLEALRQNSNTQHNCIRTSEKGYEKVIMSGNYQASTRSSVNEGFALSVELKFSFDSNKVYYWGTDYSFSSNLFDWRAQGLSLSPVKGGDGNTYGFESESYLYFKVKDEGNVLVKVPVVFKGNYNFLTEEGTYSFQLLKYSK</sequence>